<dbReference type="InterPro" id="IPR010998">
    <property type="entry name" value="Integrase_recombinase_N"/>
</dbReference>
<evidence type="ECO:0000313" key="4">
    <source>
        <dbReference type="Proteomes" id="UP000230750"/>
    </source>
</evidence>
<dbReference type="EMBL" id="MRZV01000856">
    <property type="protein sequence ID" value="PIK43356.1"/>
    <property type="molecule type" value="Genomic_DNA"/>
</dbReference>
<evidence type="ECO:0008006" key="5">
    <source>
        <dbReference type="Google" id="ProtNLM"/>
    </source>
</evidence>
<dbReference type="PANTHER" id="PTHR35617:SF3">
    <property type="entry name" value="CORE-BINDING (CB) DOMAIN-CONTAINING PROTEIN"/>
    <property type="match status" value="1"/>
</dbReference>
<dbReference type="Proteomes" id="UP000230750">
    <property type="component" value="Unassembled WGS sequence"/>
</dbReference>
<dbReference type="AlphaFoldDB" id="A0A2G8K5R3"/>
<feature type="compositionally biased region" description="Low complexity" evidence="2">
    <location>
        <begin position="54"/>
        <end position="66"/>
    </location>
</feature>
<name>A0A2G8K5R3_STIJA</name>
<keyword evidence="1" id="KW-0238">DNA-binding</keyword>
<dbReference type="Gene3D" id="1.10.150.130">
    <property type="match status" value="1"/>
</dbReference>
<reference evidence="3 4" key="1">
    <citation type="journal article" date="2017" name="PLoS Biol.">
        <title>The sea cucumber genome provides insights into morphological evolution and visceral regeneration.</title>
        <authorList>
            <person name="Zhang X."/>
            <person name="Sun L."/>
            <person name="Yuan J."/>
            <person name="Sun Y."/>
            <person name="Gao Y."/>
            <person name="Zhang L."/>
            <person name="Li S."/>
            <person name="Dai H."/>
            <person name="Hamel J.F."/>
            <person name="Liu C."/>
            <person name="Yu Y."/>
            <person name="Liu S."/>
            <person name="Lin W."/>
            <person name="Guo K."/>
            <person name="Jin S."/>
            <person name="Xu P."/>
            <person name="Storey K.B."/>
            <person name="Huan P."/>
            <person name="Zhang T."/>
            <person name="Zhou Y."/>
            <person name="Zhang J."/>
            <person name="Lin C."/>
            <person name="Li X."/>
            <person name="Xing L."/>
            <person name="Huo D."/>
            <person name="Sun M."/>
            <person name="Wang L."/>
            <person name="Mercier A."/>
            <person name="Li F."/>
            <person name="Yang H."/>
            <person name="Xiang J."/>
        </authorList>
    </citation>
    <scope>NUCLEOTIDE SEQUENCE [LARGE SCALE GENOMIC DNA]</scope>
    <source>
        <strain evidence="3">Shaxun</strain>
        <tissue evidence="3">Muscle</tissue>
    </source>
</reference>
<feature type="region of interest" description="Disordered" evidence="2">
    <location>
        <begin position="50"/>
        <end position="87"/>
    </location>
</feature>
<dbReference type="PANTHER" id="PTHR35617">
    <property type="entry name" value="PHAGE_INTEGRASE DOMAIN-CONTAINING PROTEIN"/>
    <property type="match status" value="1"/>
</dbReference>
<protein>
    <recommendedName>
        <fullName evidence="5">Core-binding (CB) domain-containing protein</fullName>
    </recommendedName>
</protein>
<comment type="caution">
    <text evidence="3">The sequence shown here is derived from an EMBL/GenBank/DDBJ whole genome shotgun (WGS) entry which is preliminary data.</text>
</comment>
<evidence type="ECO:0000313" key="3">
    <source>
        <dbReference type="EMBL" id="PIK43356.1"/>
    </source>
</evidence>
<accession>A0A2G8K5R3</accession>
<keyword evidence="4" id="KW-1185">Reference proteome</keyword>
<dbReference type="SUPFAM" id="SSF47823">
    <property type="entry name" value="lambda integrase-like, N-terminal domain"/>
    <property type="match status" value="1"/>
</dbReference>
<feature type="region of interest" description="Disordered" evidence="2">
    <location>
        <begin position="1"/>
        <end position="35"/>
    </location>
</feature>
<evidence type="ECO:0000256" key="1">
    <source>
        <dbReference type="ARBA" id="ARBA00023125"/>
    </source>
</evidence>
<proteinExistence type="predicted"/>
<dbReference type="GO" id="GO:0003677">
    <property type="term" value="F:DNA binding"/>
    <property type="evidence" value="ECO:0007669"/>
    <property type="project" value="UniProtKB-KW"/>
</dbReference>
<gene>
    <name evidence="3" type="ORF">BSL78_19788</name>
</gene>
<sequence>MGVGRVLNQLGGGWRRTSPPLPHTESAAQTEPILDKATVNRALLAGKTVVPDFSRPSSSNPTQSSRLTPLSELGPGPSQSTSPTVPEPDCVAVVRARFRASGSPSDAAAMPASARRPSTVHTYNSRLARFFEWCSRLQIRPDTTSPAQLADFCMLLFEEGKQPNTIRNYRSAIATIHSGFPVGSSVGTCPGLAVLLEGMANRRPIRCKLLPAWSINGGLHHLARSPFEPMGSSLLRDLAIKTLFLVAAASARRRSCLHALSTAEGHIRFDSRGVRLVPDPKFLAKNQTLAFIPGDIFLAKLSLPPTLRRTNCGARYLTNVIKCQELSENQHDVILKLVRTNIMQNCLLVIVLLMYQQQASVRGTTLRPLDLTASLHTSSGRGGRGPVLICIPRRPALPGRSRQEGVTLDLHMVG</sequence>
<evidence type="ECO:0000256" key="2">
    <source>
        <dbReference type="SAM" id="MobiDB-lite"/>
    </source>
</evidence>
<organism evidence="3 4">
    <name type="scientific">Stichopus japonicus</name>
    <name type="common">Sea cucumber</name>
    <dbReference type="NCBI Taxonomy" id="307972"/>
    <lineage>
        <taxon>Eukaryota</taxon>
        <taxon>Metazoa</taxon>
        <taxon>Echinodermata</taxon>
        <taxon>Eleutherozoa</taxon>
        <taxon>Echinozoa</taxon>
        <taxon>Holothuroidea</taxon>
        <taxon>Aspidochirotacea</taxon>
        <taxon>Aspidochirotida</taxon>
        <taxon>Stichopodidae</taxon>
        <taxon>Apostichopus</taxon>
    </lineage>
</organism>